<dbReference type="PANTHER" id="PTHR42834:SF1">
    <property type="entry name" value="ENDONUCLEASE_EXONUCLEASE_PHOSPHATASE FAMILY PROTEIN (AFU_ORTHOLOGUE AFUA_3G09210)"/>
    <property type="match status" value="1"/>
</dbReference>
<dbReference type="Gene3D" id="2.60.40.10">
    <property type="entry name" value="Immunoglobulins"/>
    <property type="match status" value="2"/>
</dbReference>
<dbReference type="InterPro" id="IPR005135">
    <property type="entry name" value="Endo/exonuclease/phosphatase"/>
</dbReference>
<comment type="caution">
    <text evidence="4">The sequence shown here is derived from an EMBL/GenBank/DDBJ whole genome shotgun (WGS) entry which is preliminary data.</text>
</comment>
<dbReference type="InterPro" id="IPR036691">
    <property type="entry name" value="Endo/exonu/phosph_ase_sf"/>
</dbReference>
<evidence type="ECO:0000259" key="3">
    <source>
        <dbReference type="PROSITE" id="PS51841"/>
    </source>
</evidence>
<sequence length="1060" mass="107628">MRTPALHSPRRFAAGAGLALLAAGLAPVAGAPANAASPGLIINEVYGGGGSTSTTAAYKVDFVELYNPTASAQPLNGLSLQYRSGTFTTGTVSVLALPDATVPANSTYLVQTSSRVSCSGDVCGGAELPTPDFQATTAFLNMSAASGQVILAGSTTAVTATGTSMQTVANVVDFVGYGTATSSETANTGTALTNTTSTSRVTAVDGDNNRTDFAAPATPTPTAASEGEPAALEATSPGNKSGQVGQAIAGFTLAATGGTPPYAWTATGLPAGITVAGNGAVSGTPTESGTFDVTATATDSATPTAATDDVTFTFTIAPEAPLIAISEVQGTGAASPFLGQTVKTRGVVTASYPVGGFFGFYIQTPGSGAADIDLATHTASDGVFVRQTTGSVTAVLGDYVEVTGSVTEFAGATQVEVVPAGIEVLSETPDPIITTTTANWPRSAAQKESLEGMRYRPTGAFTVSNTFSTNNFGEVGLAQGTKPLIQRTEVELPGPAGSSATEADNLARAVVLDDGASTNFLATSSSGAVCGARPTPCLSNGNLTPPYISTAAPVRVGAGATFNADVIFTEGGSPSAPTYRFQPLATVVGPANANSPATFADTRTAAPDEALINETGTADFKVASFNVLNYFTTLGDANNDDIGDGGCTPFRDRDGDGNTVNSGCDQRGAWDPQDFERQQSKIVNAINALDADVVGLMEIENSLSLGETADEATNSLVAALNAEAGAGTWAANPSSTELPAGGMDVITNAIIYKPASVDRVGESRALGTLSDPGEAFDNAREPLGQVFKADAGGKPFLFVVNHFKSKGSAGPNPGDTDSGDGQGASNGSRVLQATALRDWVAGLKAETGVESVILGGDFNSYAMEDPLRLLYEAGFTNVEQEFGNGEYSYSFSGLSGSLDHILVNDAALEHSTGTDIWNINAGESLALEYSRWNYHGTDFHAEGPFRSSDHDPVILGMELAMEETTVTATAARIQYGKAGSVTVSVAPSSATGNVTVSLGGEVLGSTTLDSGAGTVILSKRSLPVGKHTLTLSYSGDVEHTASTGSVTVTVVRGRQPQTPQ</sequence>
<organism evidence="4 5">
    <name type="scientific">Nocardioides astragali</name>
    <dbReference type="NCBI Taxonomy" id="1776736"/>
    <lineage>
        <taxon>Bacteria</taxon>
        <taxon>Bacillati</taxon>
        <taxon>Actinomycetota</taxon>
        <taxon>Actinomycetes</taxon>
        <taxon>Propionibacteriales</taxon>
        <taxon>Nocardioidaceae</taxon>
        <taxon>Nocardioides</taxon>
    </lineage>
</organism>
<dbReference type="Gene3D" id="3.60.10.10">
    <property type="entry name" value="Endonuclease/exonuclease/phosphatase"/>
    <property type="match status" value="1"/>
</dbReference>
<proteinExistence type="predicted"/>
<keyword evidence="2" id="KW-0732">Signal</keyword>
<dbReference type="SUPFAM" id="SSF56219">
    <property type="entry name" value="DNase I-like"/>
    <property type="match status" value="1"/>
</dbReference>
<dbReference type="CDD" id="cd10283">
    <property type="entry name" value="MnuA_DNase1-like"/>
    <property type="match status" value="1"/>
</dbReference>
<dbReference type="Proteomes" id="UP001596524">
    <property type="component" value="Unassembled WGS sequence"/>
</dbReference>
<dbReference type="InterPro" id="IPR013783">
    <property type="entry name" value="Ig-like_fold"/>
</dbReference>
<feature type="domain" description="LTD" evidence="3">
    <location>
        <begin position="29"/>
        <end position="179"/>
    </location>
</feature>
<dbReference type="EMBL" id="JBHTCH010000004">
    <property type="protein sequence ID" value="MFC7359396.1"/>
    <property type="molecule type" value="Genomic_DNA"/>
</dbReference>
<feature type="compositionally biased region" description="Low complexity" evidence="1">
    <location>
        <begin position="214"/>
        <end position="224"/>
    </location>
</feature>
<reference evidence="5" key="1">
    <citation type="journal article" date="2019" name="Int. J. Syst. Evol. Microbiol.">
        <title>The Global Catalogue of Microorganisms (GCM) 10K type strain sequencing project: providing services to taxonomists for standard genome sequencing and annotation.</title>
        <authorList>
            <consortium name="The Broad Institute Genomics Platform"/>
            <consortium name="The Broad Institute Genome Sequencing Center for Infectious Disease"/>
            <person name="Wu L."/>
            <person name="Ma J."/>
        </authorList>
    </citation>
    <scope>NUCLEOTIDE SEQUENCE [LARGE SCALE GENOMIC DNA]</scope>
    <source>
        <strain evidence="5">FCH27</strain>
    </source>
</reference>
<dbReference type="InterPro" id="IPR006311">
    <property type="entry name" value="TAT_signal"/>
</dbReference>
<evidence type="ECO:0000256" key="1">
    <source>
        <dbReference type="SAM" id="MobiDB-lite"/>
    </source>
</evidence>
<keyword evidence="5" id="KW-1185">Reference proteome</keyword>
<dbReference type="PROSITE" id="PS51841">
    <property type="entry name" value="LTD"/>
    <property type="match status" value="1"/>
</dbReference>
<feature type="region of interest" description="Disordered" evidence="1">
    <location>
        <begin position="201"/>
        <end position="241"/>
    </location>
</feature>
<dbReference type="InterPro" id="IPR032109">
    <property type="entry name" value="Big_3_5"/>
</dbReference>
<evidence type="ECO:0000313" key="4">
    <source>
        <dbReference type="EMBL" id="MFC7359396.1"/>
    </source>
</evidence>
<dbReference type="CDD" id="cd04486">
    <property type="entry name" value="YhcR_OBF_like"/>
    <property type="match status" value="1"/>
</dbReference>
<dbReference type="PANTHER" id="PTHR42834">
    <property type="entry name" value="ENDONUCLEASE/EXONUCLEASE/PHOSPHATASE FAMILY PROTEIN (AFU_ORTHOLOGUE AFUA_3G09210)"/>
    <property type="match status" value="1"/>
</dbReference>
<keyword evidence="4" id="KW-0378">Hydrolase</keyword>
<dbReference type="SUPFAM" id="SSF49313">
    <property type="entry name" value="Cadherin-like"/>
    <property type="match status" value="1"/>
</dbReference>
<dbReference type="NCBIfam" id="NF033681">
    <property type="entry name" value="ExeM_NucH_DNase"/>
    <property type="match status" value="1"/>
</dbReference>
<gene>
    <name evidence="4" type="ORF">ACFQO6_03865</name>
</gene>
<feature type="region of interest" description="Disordered" evidence="1">
    <location>
        <begin position="807"/>
        <end position="827"/>
    </location>
</feature>
<dbReference type="InterPro" id="IPR001322">
    <property type="entry name" value="Lamin_tail_dom"/>
</dbReference>
<accession>A0ABW2MZZ0</accession>
<dbReference type="RefSeq" id="WP_255889486.1">
    <property type="nucleotide sequence ID" value="NZ_JAFMZM010000002.1"/>
</dbReference>
<evidence type="ECO:0000256" key="2">
    <source>
        <dbReference type="SAM" id="SignalP"/>
    </source>
</evidence>
<dbReference type="InterPro" id="IPR047971">
    <property type="entry name" value="ExeM-like"/>
</dbReference>
<feature type="signal peptide" evidence="2">
    <location>
        <begin position="1"/>
        <end position="35"/>
    </location>
</feature>
<protein>
    <submittedName>
        <fullName evidence="4">ExeM/NucH family extracellular endonuclease</fullName>
    </submittedName>
</protein>
<dbReference type="Pfam" id="PF03372">
    <property type="entry name" value="Exo_endo_phos"/>
    <property type="match status" value="1"/>
</dbReference>
<keyword evidence="4" id="KW-0255">Endonuclease</keyword>
<evidence type="ECO:0000313" key="5">
    <source>
        <dbReference type="Proteomes" id="UP001596524"/>
    </source>
</evidence>
<feature type="chain" id="PRO_5045968217" evidence="2">
    <location>
        <begin position="36"/>
        <end position="1060"/>
    </location>
</feature>
<dbReference type="InterPro" id="IPR015919">
    <property type="entry name" value="Cadherin-like_sf"/>
</dbReference>
<dbReference type="Pfam" id="PF16640">
    <property type="entry name" value="Big_3_5"/>
    <property type="match status" value="1"/>
</dbReference>
<dbReference type="Pfam" id="PF00932">
    <property type="entry name" value="LTD"/>
    <property type="match status" value="1"/>
</dbReference>
<name>A0ABW2MZZ0_9ACTN</name>
<dbReference type="PROSITE" id="PS51318">
    <property type="entry name" value="TAT"/>
    <property type="match status" value="1"/>
</dbReference>
<dbReference type="GO" id="GO:0004519">
    <property type="term" value="F:endonuclease activity"/>
    <property type="evidence" value="ECO:0007669"/>
    <property type="project" value="UniProtKB-KW"/>
</dbReference>
<keyword evidence="4" id="KW-0540">Nuclease</keyword>